<dbReference type="PANTHER" id="PTHR30336:SF4">
    <property type="entry name" value="ENVELOPE BIOGENESIS FACTOR ELYC"/>
    <property type="match status" value="1"/>
</dbReference>
<organism evidence="3 4">
    <name type="scientific">Lysobacter niastensis</name>
    <dbReference type="NCBI Taxonomy" id="380629"/>
    <lineage>
        <taxon>Bacteria</taxon>
        <taxon>Pseudomonadati</taxon>
        <taxon>Pseudomonadota</taxon>
        <taxon>Gammaproteobacteria</taxon>
        <taxon>Lysobacterales</taxon>
        <taxon>Lysobacteraceae</taxon>
        <taxon>Lysobacter</taxon>
    </lineage>
</organism>
<keyword evidence="1" id="KW-0472">Membrane</keyword>
<dbReference type="InterPro" id="IPR014729">
    <property type="entry name" value="Rossmann-like_a/b/a_fold"/>
</dbReference>
<dbReference type="Gene3D" id="3.40.50.620">
    <property type="entry name" value="HUPs"/>
    <property type="match status" value="1"/>
</dbReference>
<gene>
    <name evidence="3" type="ORF">J2X06_001361</name>
</gene>
<evidence type="ECO:0000313" key="4">
    <source>
        <dbReference type="Proteomes" id="UP001251524"/>
    </source>
</evidence>
<evidence type="ECO:0000259" key="2">
    <source>
        <dbReference type="Pfam" id="PF02698"/>
    </source>
</evidence>
<accession>A0ABU1W9P2</accession>
<feature type="transmembrane region" description="Helical" evidence="1">
    <location>
        <begin position="30"/>
        <end position="52"/>
    </location>
</feature>
<dbReference type="Proteomes" id="UP001251524">
    <property type="component" value="Unassembled WGS sequence"/>
</dbReference>
<name>A0ABU1W9P2_9GAMM</name>
<dbReference type="PANTHER" id="PTHR30336">
    <property type="entry name" value="INNER MEMBRANE PROTEIN, PROBABLE PERMEASE"/>
    <property type="match status" value="1"/>
</dbReference>
<dbReference type="EMBL" id="JAVDVY010000001">
    <property type="protein sequence ID" value="MDR7134177.1"/>
    <property type="molecule type" value="Genomic_DNA"/>
</dbReference>
<sequence length="252" mass="27880">MWLLSPLSWLLLSGLGACIAARRRSSRWLRLLLAAAVLSTIAMTPMFANLLLGWLERPQPVPPHCVASPPQVAVVLAGGVDRVSNDERDMSVLGAASRRRLESAVDWWRERPGRVIVVSGGPAWRGGTPESRWMIRHAQRLGVPAADLRGEETSSNTWENAQEVAAIAPALPRRVVLISSAMHLPRARYAMERAGFDVCPIATDWRRTPFGLPGYLIPQSSALLKTEAALHELVGMAYYRWLASRDGRNRHD</sequence>
<keyword evidence="4" id="KW-1185">Reference proteome</keyword>
<evidence type="ECO:0000313" key="3">
    <source>
        <dbReference type="EMBL" id="MDR7134177.1"/>
    </source>
</evidence>
<dbReference type="InterPro" id="IPR003848">
    <property type="entry name" value="DUF218"/>
</dbReference>
<keyword evidence="1" id="KW-1133">Transmembrane helix</keyword>
<dbReference type="CDD" id="cd06259">
    <property type="entry name" value="YdcF-like"/>
    <property type="match status" value="1"/>
</dbReference>
<feature type="domain" description="DUF218" evidence="2">
    <location>
        <begin position="72"/>
        <end position="235"/>
    </location>
</feature>
<keyword evidence="1" id="KW-0812">Transmembrane</keyword>
<dbReference type="Pfam" id="PF02698">
    <property type="entry name" value="DUF218"/>
    <property type="match status" value="1"/>
</dbReference>
<proteinExistence type="predicted"/>
<protein>
    <submittedName>
        <fullName evidence="3">Uncharacterized SAM-binding protein YcdF (DUF218 family)</fullName>
    </submittedName>
</protein>
<reference evidence="3 4" key="1">
    <citation type="submission" date="2023-07" db="EMBL/GenBank/DDBJ databases">
        <title>Sorghum-associated microbial communities from plants grown in Nebraska, USA.</title>
        <authorList>
            <person name="Schachtman D."/>
        </authorList>
    </citation>
    <scope>NUCLEOTIDE SEQUENCE [LARGE SCALE GENOMIC DNA]</scope>
    <source>
        <strain evidence="3 4">BE198</strain>
    </source>
</reference>
<comment type="caution">
    <text evidence="3">The sequence shown here is derived from an EMBL/GenBank/DDBJ whole genome shotgun (WGS) entry which is preliminary data.</text>
</comment>
<evidence type="ECO:0000256" key="1">
    <source>
        <dbReference type="SAM" id="Phobius"/>
    </source>
</evidence>
<dbReference type="RefSeq" id="WP_310059992.1">
    <property type="nucleotide sequence ID" value="NZ_JAVDVY010000001.1"/>
</dbReference>
<dbReference type="InterPro" id="IPR051599">
    <property type="entry name" value="Cell_Envelope_Assoc"/>
</dbReference>